<sequence>MSNQQSNPNTKLMEKPSVFAVNGEEVKLTGNTVKTYLVRGNADVTDQEVVMFINLCKYQKLNPFLNEAYLVKFKGSPAQIIVGKEAFMKRAENNEEFAGIRAGIIVERDGEMVDIEGAIKLPNDKLLGGWATVYRKDRETPTPVRISFDEFSKGQSTWKTMPMNMIRKTAIVNALREAFPNSLGNMYTDEETQTPDTTETVAREVNENANSETIDMDYTVPEEPIKESEEKQQPSDSKPSALTEEPPF</sequence>
<dbReference type="RefSeq" id="WP_350385428.1">
    <property type="nucleotide sequence ID" value="NZ_JBEOME010000003.1"/>
</dbReference>
<organism evidence="2 3">
    <name type="scientific">Bacillus altitudinis</name>
    <dbReference type="NCBI Taxonomy" id="293387"/>
    <lineage>
        <taxon>Bacteria</taxon>
        <taxon>Bacillati</taxon>
        <taxon>Bacillota</taxon>
        <taxon>Bacilli</taxon>
        <taxon>Bacillales</taxon>
        <taxon>Bacillaceae</taxon>
        <taxon>Bacillus</taxon>
    </lineage>
</organism>
<evidence type="ECO:0000313" key="3">
    <source>
        <dbReference type="Proteomes" id="UP001467674"/>
    </source>
</evidence>
<name>A0ABV1S3E8_BACAB</name>
<feature type="compositionally biased region" description="Basic and acidic residues" evidence="1">
    <location>
        <begin position="223"/>
        <end position="233"/>
    </location>
</feature>
<evidence type="ECO:0000313" key="2">
    <source>
        <dbReference type="EMBL" id="MER3121056.1"/>
    </source>
</evidence>
<dbReference type="EMBL" id="JBEOME010000003">
    <property type="protein sequence ID" value="MER3121056.1"/>
    <property type="molecule type" value="Genomic_DNA"/>
</dbReference>
<proteinExistence type="predicted"/>
<feature type="region of interest" description="Disordered" evidence="1">
    <location>
        <begin position="205"/>
        <end position="248"/>
    </location>
</feature>
<reference evidence="2 3" key="1">
    <citation type="submission" date="2024-06" db="EMBL/GenBank/DDBJ databases">
        <title>Construction of an artificial bacterial consortium using nitrogen cycle bacteria from Cuatro Cienegas Basin and a mangrove forest.</title>
        <authorList>
            <person name="Aguilera-Najera D."/>
            <person name="Marquez-Cianci L."/>
            <person name="Martinez-Perez E."/>
            <person name="Rosas-Barrera M."/>
            <person name="Rodriguez-Cruz U.E."/>
            <person name="Tapia-Lopez R."/>
            <person name="Eguiarte L.E."/>
            <person name="Souza-Saldivar V."/>
        </authorList>
    </citation>
    <scope>NUCLEOTIDE SEQUENCE [LARGE SCALE GENOMIC DNA]</scope>
    <source>
        <strain evidence="2 3">S14-15</strain>
    </source>
</reference>
<dbReference type="NCBIfam" id="TIGR01913">
    <property type="entry name" value="bet_lambda"/>
    <property type="match status" value="1"/>
</dbReference>
<dbReference type="Pfam" id="PF03837">
    <property type="entry name" value="RecT"/>
    <property type="match status" value="1"/>
</dbReference>
<dbReference type="InterPro" id="IPR018330">
    <property type="entry name" value="RecT_fam"/>
</dbReference>
<dbReference type="Proteomes" id="UP001467674">
    <property type="component" value="Unassembled WGS sequence"/>
</dbReference>
<protein>
    <submittedName>
        <fullName evidence="2">Phage recombination protein Bet</fullName>
    </submittedName>
</protein>
<dbReference type="InterPro" id="IPR010183">
    <property type="entry name" value="Phage_lambda_Bet"/>
</dbReference>
<gene>
    <name evidence="2" type="primary">bet</name>
    <name evidence="2" type="ORF">ABQG71_07600</name>
</gene>
<comment type="caution">
    <text evidence="2">The sequence shown here is derived from an EMBL/GenBank/DDBJ whole genome shotgun (WGS) entry which is preliminary data.</text>
</comment>
<evidence type="ECO:0000256" key="1">
    <source>
        <dbReference type="SAM" id="MobiDB-lite"/>
    </source>
</evidence>
<accession>A0ABV1S3E8</accession>
<keyword evidence="3" id="KW-1185">Reference proteome</keyword>